<dbReference type="PANTHER" id="PTHR30290">
    <property type="entry name" value="PERIPLASMIC BINDING COMPONENT OF ABC TRANSPORTER"/>
    <property type="match status" value="1"/>
</dbReference>
<feature type="domain" description="Solute-binding protein family 5" evidence="2">
    <location>
        <begin position="83"/>
        <end position="469"/>
    </location>
</feature>
<comment type="caution">
    <text evidence="3">The sequence shown here is derived from an EMBL/GenBank/DDBJ whole genome shotgun (WGS) entry which is preliminary data.</text>
</comment>
<keyword evidence="4" id="KW-1185">Reference proteome</keyword>
<dbReference type="PANTHER" id="PTHR30290:SF83">
    <property type="entry name" value="ABC TRANSPORTER SUBSTRATE-BINDING PROTEIN"/>
    <property type="match status" value="1"/>
</dbReference>
<dbReference type="InterPro" id="IPR000914">
    <property type="entry name" value="SBP_5_dom"/>
</dbReference>
<proteinExistence type="predicted"/>
<evidence type="ECO:0000256" key="1">
    <source>
        <dbReference type="SAM" id="SignalP"/>
    </source>
</evidence>
<dbReference type="EMBL" id="BAAANY010000036">
    <property type="protein sequence ID" value="GAA1710436.1"/>
    <property type="molecule type" value="Genomic_DNA"/>
</dbReference>
<reference evidence="4" key="1">
    <citation type="journal article" date="2019" name="Int. J. Syst. Evol. Microbiol.">
        <title>The Global Catalogue of Microorganisms (GCM) 10K type strain sequencing project: providing services to taxonomists for standard genome sequencing and annotation.</title>
        <authorList>
            <consortium name="The Broad Institute Genomics Platform"/>
            <consortium name="The Broad Institute Genome Sequencing Center for Infectious Disease"/>
            <person name="Wu L."/>
            <person name="Ma J."/>
        </authorList>
    </citation>
    <scope>NUCLEOTIDE SEQUENCE [LARGE SCALE GENOMIC DNA]</scope>
    <source>
        <strain evidence="4">JCM 14718</strain>
    </source>
</reference>
<protein>
    <submittedName>
        <fullName evidence="3">ABC transporter substrate-binding protein</fullName>
    </submittedName>
</protein>
<evidence type="ECO:0000313" key="3">
    <source>
        <dbReference type="EMBL" id="GAA1710436.1"/>
    </source>
</evidence>
<dbReference type="Gene3D" id="3.10.105.10">
    <property type="entry name" value="Dipeptide-binding Protein, Domain 3"/>
    <property type="match status" value="1"/>
</dbReference>
<feature type="signal peptide" evidence="1">
    <location>
        <begin position="1"/>
        <end position="20"/>
    </location>
</feature>
<dbReference type="PROSITE" id="PS51257">
    <property type="entry name" value="PROKAR_LIPOPROTEIN"/>
    <property type="match status" value="1"/>
</dbReference>
<dbReference type="PIRSF" id="PIRSF002741">
    <property type="entry name" value="MppA"/>
    <property type="match status" value="1"/>
</dbReference>
<dbReference type="Gene3D" id="3.40.190.10">
    <property type="entry name" value="Periplasmic binding protein-like II"/>
    <property type="match status" value="1"/>
</dbReference>
<accession>A0ABP4US70</accession>
<dbReference type="InterPro" id="IPR030678">
    <property type="entry name" value="Peptide/Ni-bd"/>
</dbReference>
<feature type="chain" id="PRO_5046891929" evidence="1">
    <location>
        <begin position="21"/>
        <end position="554"/>
    </location>
</feature>
<keyword evidence="1" id="KW-0732">Signal</keyword>
<dbReference type="CDD" id="cd08506">
    <property type="entry name" value="PBP2_clavulanate_OppA2"/>
    <property type="match status" value="1"/>
</dbReference>
<name>A0ABP4US70_9ACTN</name>
<evidence type="ECO:0000313" key="4">
    <source>
        <dbReference type="Proteomes" id="UP001500618"/>
    </source>
</evidence>
<dbReference type="RefSeq" id="WP_344314400.1">
    <property type="nucleotide sequence ID" value="NZ_BAAANY010000036.1"/>
</dbReference>
<dbReference type="SUPFAM" id="SSF53850">
    <property type="entry name" value="Periplasmic binding protein-like II"/>
    <property type="match status" value="1"/>
</dbReference>
<organism evidence="3 4">
    <name type="scientific">Fodinicola feengrottensis</name>
    <dbReference type="NCBI Taxonomy" id="435914"/>
    <lineage>
        <taxon>Bacteria</taxon>
        <taxon>Bacillati</taxon>
        <taxon>Actinomycetota</taxon>
        <taxon>Actinomycetes</taxon>
        <taxon>Mycobacteriales</taxon>
        <taxon>Fodinicola</taxon>
    </lineage>
</organism>
<dbReference type="InterPro" id="IPR039424">
    <property type="entry name" value="SBP_5"/>
</dbReference>
<gene>
    <name evidence="3" type="ORF">GCM10009765_69690</name>
</gene>
<dbReference type="Proteomes" id="UP001500618">
    <property type="component" value="Unassembled WGS sequence"/>
</dbReference>
<sequence length="554" mass="59127">MKRRRSLVLLTAGLALTASACNANPSAGSGSAAIRGGTLHILDDSPTMKEDPAKSQNFATSAIHLIVRGLTTWKTDPGKPPTVVADLATDTGEQSDGGRTWTYHLKPGLRYEDGSRITTQDIKYSVERTFAPQLSEGLAYHKTLLVGGQDYKGPLTGQDLPSIQTPDASTIVFHLNKPFGDWPWIASMPAFTGVPKSKEDVVHYQDHPLASGPYKVQSAQQGTKFVLVRNKYWDPKTDPVRTAMPDSIVIDMALNDQVINQRIIADQGIDQSSFSYVNLQAALAPKVLNNPQVKARLAISPSGLLKYLALNTHKAPLDNADVRRAIEYAVDKNAVQVAAGGPVIGGELASTLIEPGIPGYQKFDLYPAPASGDIAKAKALLAQAKFTQTTPLVLLTDNASANLAIAQAIQESLGKAGIKVTLKSEDNDSQVADSTSGKPVYDLALSSWVPDFPSAQGAIQALFGSSEIGNNGRNISQYSNPRVDAAIGAAVGQLDLSRAASQWAALDQQIMADAPIVPLYYAKNTYLRGSQVADFQLPLYPPYPNTLTVGLAGK</sequence>
<evidence type="ECO:0000259" key="2">
    <source>
        <dbReference type="Pfam" id="PF00496"/>
    </source>
</evidence>
<dbReference type="Pfam" id="PF00496">
    <property type="entry name" value="SBP_bac_5"/>
    <property type="match status" value="1"/>
</dbReference>